<comment type="caution">
    <text evidence="7">The sequence shown here is derived from an EMBL/GenBank/DDBJ whole genome shotgun (WGS) entry which is preliminary data.</text>
</comment>
<keyword evidence="3" id="KW-0731">Sigma factor</keyword>
<dbReference type="InterPro" id="IPR039425">
    <property type="entry name" value="RNA_pol_sigma-70-like"/>
</dbReference>
<dbReference type="InterPro" id="IPR013249">
    <property type="entry name" value="RNA_pol_sigma70_r4_t2"/>
</dbReference>
<evidence type="ECO:0000259" key="5">
    <source>
        <dbReference type="Pfam" id="PF08281"/>
    </source>
</evidence>
<dbReference type="NCBIfam" id="TIGR02937">
    <property type="entry name" value="sigma70-ECF"/>
    <property type="match status" value="1"/>
</dbReference>
<dbReference type="InterPro" id="IPR013325">
    <property type="entry name" value="RNA_pol_sigma_r2"/>
</dbReference>
<gene>
    <name evidence="7" type="ORF">AUP42_20065</name>
</gene>
<sequence length="172" mass="19944">MTKANDATDIKWRISREIPHLRRFARSLVSDRDRADDLVQDCLERAIRKHHLWRRTGSVRSWLFKILYNVFVNQYRKKMAEIPMDDAVPELSVPARQEKRMVCMDIGQALEKLPPNQKAVILLIALEGVTYDEAAEVLDISVGTVRSRLSRGRDSLRSLYSGKTNVKLRRVK</sequence>
<dbReference type="Gene3D" id="1.10.1740.10">
    <property type="match status" value="1"/>
</dbReference>
<keyword evidence="4" id="KW-0804">Transcription</keyword>
<keyword evidence="2" id="KW-0805">Transcription regulation</keyword>
<dbReference type="CDD" id="cd06171">
    <property type="entry name" value="Sigma70_r4"/>
    <property type="match status" value="1"/>
</dbReference>
<dbReference type="SUPFAM" id="SSF88659">
    <property type="entry name" value="Sigma3 and sigma4 domains of RNA polymerase sigma factors"/>
    <property type="match status" value="1"/>
</dbReference>
<dbReference type="SUPFAM" id="SSF88946">
    <property type="entry name" value="Sigma2 domain of RNA polymerase sigma factors"/>
    <property type="match status" value="1"/>
</dbReference>
<evidence type="ECO:0000256" key="3">
    <source>
        <dbReference type="ARBA" id="ARBA00023082"/>
    </source>
</evidence>
<dbReference type="OrthoDB" id="9803470at2"/>
<organism evidence="7 8">
    <name type="scientific">Thalassospira lucentensis</name>
    <dbReference type="NCBI Taxonomy" id="168935"/>
    <lineage>
        <taxon>Bacteria</taxon>
        <taxon>Pseudomonadati</taxon>
        <taxon>Pseudomonadota</taxon>
        <taxon>Alphaproteobacteria</taxon>
        <taxon>Rhodospirillales</taxon>
        <taxon>Thalassospiraceae</taxon>
        <taxon>Thalassospira</taxon>
    </lineage>
</organism>
<name>A0A154L4Q7_9PROT</name>
<dbReference type="RefSeq" id="WP_062952067.1">
    <property type="nucleotide sequence ID" value="NZ_LPVY01000013.1"/>
</dbReference>
<comment type="similarity">
    <text evidence="1">Belongs to the sigma-70 factor family. ECF subfamily.</text>
</comment>
<accession>A0A154L4Q7</accession>
<reference evidence="7 8" key="1">
    <citation type="submission" date="2015-12" db="EMBL/GenBank/DDBJ databases">
        <title>Genome sequence of Thalassospira lucentensis MCCC 1A02072.</title>
        <authorList>
            <person name="Lu L."/>
            <person name="Lai Q."/>
            <person name="Shao Z."/>
            <person name="Qian P."/>
        </authorList>
    </citation>
    <scope>NUCLEOTIDE SEQUENCE [LARGE SCALE GENOMIC DNA]</scope>
    <source>
        <strain evidence="7 8">MCCC 1A02072</strain>
    </source>
</reference>
<dbReference type="GO" id="GO:0016987">
    <property type="term" value="F:sigma factor activity"/>
    <property type="evidence" value="ECO:0007669"/>
    <property type="project" value="UniProtKB-KW"/>
</dbReference>
<dbReference type="PANTHER" id="PTHR43133">
    <property type="entry name" value="RNA POLYMERASE ECF-TYPE SIGMA FACTO"/>
    <property type="match status" value="1"/>
</dbReference>
<dbReference type="InterPro" id="IPR013324">
    <property type="entry name" value="RNA_pol_sigma_r3/r4-like"/>
</dbReference>
<dbReference type="GO" id="GO:0006352">
    <property type="term" value="P:DNA-templated transcription initiation"/>
    <property type="evidence" value="ECO:0007669"/>
    <property type="project" value="InterPro"/>
</dbReference>
<dbReference type="EMBL" id="LPVY01000013">
    <property type="protein sequence ID" value="KZB64087.1"/>
    <property type="molecule type" value="Genomic_DNA"/>
</dbReference>
<feature type="domain" description="RNA polymerase sigma factor 70 region 4 type 2" evidence="5">
    <location>
        <begin position="105"/>
        <end position="155"/>
    </location>
</feature>
<evidence type="ECO:0000256" key="2">
    <source>
        <dbReference type="ARBA" id="ARBA00023015"/>
    </source>
</evidence>
<dbReference type="InterPro" id="IPR014284">
    <property type="entry name" value="RNA_pol_sigma-70_dom"/>
</dbReference>
<dbReference type="InterPro" id="IPR053866">
    <property type="entry name" value="PhyR_sigma2"/>
</dbReference>
<evidence type="ECO:0000313" key="7">
    <source>
        <dbReference type="EMBL" id="KZB64087.1"/>
    </source>
</evidence>
<dbReference type="InterPro" id="IPR036388">
    <property type="entry name" value="WH-like_DNA-bd_sf"/>
</dbReference>
<dbReference type="AlphaFoldDB" id="A0A154L4Q7"/>
<dbReference type="Gene3D" id="1.10.10.10">
    <property type="entry name" value="Winged helix-like DNA-binding domain superfamily/Winged helix DNA-binding domain"/>
    <property type="match status" value="1"/>
</dbReference>
<dbReference type="Proteomes" id="UP000076335">
    <property type="component" value="Unassembled WGS sequence"/>
</dbReference>
<evidence type="ECO:0000256" key="1">
    <source>
        <dbReference type="ARBA" id="ARBA00010641"/>
    </source>
</evidence>
<evidence type="ECO:0000313" key="8">
    <source>
        <dbReference type="Proteomes" id="UP000076335"/>
    </source>
</evidence>
<dbReference type="Pfam" id="PF22029">
    <property type="entry name" value="PhyR_sigma2"/>
    <property type="match status" value="1"/>
</dbReference>
<dbReference type="GO" id="GO:0003677">
    <property type="term" value="F:DNA binding"/>
    <property type="evidence" value="ECO:0007669"/>
    <property type="project" value="InterPro"/>
</dbReference>
<feature type="domain" description="PhyR sigma2" evidence="6">
    <location>
        <begin position="14"/>
        <end position="67"/>
    </location>
</feature>
<evidence type="ECO:0000259" key="6">
    <source>
        <dbReference type="Pfam" id="PF22029"/>
    </source>
</evidence>
<dbReference type="PANTHER" id="PTHR43133:SF25">
    <property type="entry name" value="RNA POLYMERASE SIGMA FACTOR RFAY-RELATED"/>
    <property type="match status" value="1"/>
</dbReference>
<protein>
    <recommendedName>
        <fullName evidence="9">RNA polymerase subunit sigma</fullName>
    </recommendedName>
</protein>
<evidence type="ECO:0000256" key="4">
    <source>
        <dbReference type="ARBA" id="ARBA00023163"/>
    </source>
</evidence>
<evidence type="ECO:0008006" key="9">
    <source>
        <dbReference type="Google" id="ProtNLM"/>
    </source>
</evidence>
<dbReference type="Pfam" id="PF08281">
    <property type="entry name" value="Sigma70_r4_2"/>
    <property type="match status" value="1"/>
</dbReference>
<proteinExistence type="inferred from homology"/>